<keyword evidence="1 2" id="KW-0732">Signal</keyword>
<dbReference type="KEGG" id="ptan:CRYO30217_02705"/>
<feature type="signal peptide" evidence="2">
    <location>
        <begin position="1"/>
        <end position="25"/>
    </location>
</feature>
<evidence type="ECO:0000256" key="1">
    <source>
        <dbReference type="ARBA" id="ARBA00022729"/>
    </source>
</evidence>
<feature type="chain" id="PRO_5036735163" description="Secretion system C-terminal sorting domain-containing protein" evidence="2">
    <location>
        <begin position="26"/>
        <end position="741"/>
    </location>
</feature>
<name>A0A916NII3_9FLAO</name>
<proteinExistence type="predicted"/>
<evidence type="ECO:0000259" key="3">
    <source>
        <dbReference type="Pfam" id="PF18962"/>
    </source>
</evidence>
<feature type="domain" description="Secretion system C-terminal sorting" evidence="3">
    <location>
        <begin position="675"/>
        <end position="739"/>
    </location>
</feature>
<dbReference type="InterPro" id="IPR026444">
    <property type="entry name" value="Secre_tail"/>
</dbReference>
<dbReference type="NCBIfam" id="TIGR04183">
    <property type="entry name" value="Por_Secre_tail"/>
    <property type="match status" value="1"/>
</dbReference>
<evidence type="ECO:0000313" key="4">
    <source>
        <dbReference type="EMBL" id="CAG5085265.1"/>
    </source>
</evidence>
<accession>A0A916NII3</accession>
<keyword evidence="5" id="KW-1185">Reference proteome</keyword>
<dbReference type="AlphaFoldDB" id="A0A916NII3"/>
<protein>
    <recommendedName>
        <fullName evidence="3">Secretion system C-terminal sorting domain-containing protein</fullName>
    </recommendedName>
</protein>
<reference evidence="4" key="1">
    <citation type="submission" date="2021-04" db="EMBL/GenBank/DDBJ databases">
        <authorList>
            <person name="Rodrigo-Torres L."/>
            <person name="Arahal R. D."/>
            <person name="Lucena T."/>
        </authorList>
    </citation>
    <scope>NUCLEOTIDE SEQUENCE</scope>
    <source>
        <strain evidence="4">AS29M-1</strain>
    </source>
</reference>
<dbReference type="SUPFAM" id="SSF69318">
    <property type="entry name" value="Integrin alpha N-terminal domain"/>
    <property type="match status" value="3"/>
</dbReference>
<dbReference type="PANTHER" id="PTHR44103">
    <property type="entry name" value="PROPROTEIN CONVERTASE P"/>
    <property type="match status" value="1"/>
</dbReference>
<evidence type="ECO:0000256" key="2">
    <source>
        <dbReference type="SAM" id="SignalP"/>
    </source>
</evidence>
<dbReference type="Proteomes" id="UP000683507">
    <property type="component" value="Chromosome"/>
</dbReference>
<evidence type="ECO:0000313" key="5">
    <source>
        <dbReference type="Proteomes" id="UP000683507"/>
    </source>
</evidence>
<dbReference type="RefSeq" id="WP_258542913.1">
    <property type="nucleotide sequence ID" value="NZ_OU015584.1"/>
</dbReference>
<organism evidence="4 5">
    <name type="scientific">Parvicella tangerina</name>
    <dbReference type="NCBI Taxonomy" id="2829795"/>
    <lineage>
        <taxon>Bacteria</taxon>
        <taxon>Pseudomonadati</taxon>
        <taxon>Bacteroidota</taxon>
        <taxon>Flavobacteriia</taxon>
        <taxon>Flavobacteriales</taxon>
        <taxon>Parvicellaceae</taxon>
        <taxon>Parvicella</taxon>
    </lineage>
</organism>
<dbReference type="InterPro" id="IPR028994">
    <property type="entry name" value="Integrin_alpha_N"/>
</dbReference>
<dbReference type="Pfam" id="PF18962">
    <property type="entry name" value="Por_Secre_tail"/>
    <property type="match status" value="1"/>
</dbReference>
<dbReference type="EMBL" id="OU015584">
    <property type="protein sequence ID" value="CAG5085265.1"/>
    <property type="molecule type" value="Genomic_DNA"/>
</dbReference>
<sequence>MLSLTKKTLLLLLYLTTLLASTAYSQVNGHYYFLEDDSTLVIQNNDTLINPWTGGFNAVQISTIDLNGDAYDDLFVFDRTGHTIIPFVWDNSVSYWKYAPSYVNEFPELGNWAILRDYNCDGKKDIFSYVSGGVGVWKNVSQGGDLEFEYVSDPYLRATLLGGTVANLYVSKVDIPDINDVDGDGDLDVLTFGIIGSRLEYYQNQSQELGYGCDSLIFEIANTCWGHFLEDGTNTNVCSLLDTCASGSNVPDPKSLEKHSGSTVLSLDLNDDGVKDVLLGDVSFDNVVALYNDNKGVNMNTSMISQDTAFPSNTTPVDLHVFPGTFYEDMDQDGVRDLIASPNTDNGTENYESVWFYKNYGTNTAPLFSHIENNFLQNETIELGTDAYPVLFDYNNDGLLDLFVGNFGYYDFNNPNSYKGKITLYENTGSASRPVFEWVTDDFSSVGSAGFASGIYPTFGDIDNDNDIDMIIGDYDGKIHLFLNSSNTMGTMNLSLATAQLVDDNAQTIDVGYSAKPQLFDLDNDNDLDLIIGEENGNLNFYENIGNSSSYSFRLRTQDLGGIDVSEWWTTIGNSSPMAFTNSQGEVELFVGSANGQIHHYNDITGNIYGNYTRVDSSVNYTGNTTNSSVAVGMLNNDTLLDMIVGNERGGLKYYHGSTDISLSIQSTSSSVVELYPNPTKGELHIKGKAPKGLKVYDLSGKMVIQKSAQNMLDVSSLPSGIYIIELNYEDQTIRRKFIKE</sequence>
<dbReference type="InterPro" id="IPR013517">
    <property type="entry name" value="FG-GAP"/>
</dbReference>
<gene>
    <name evidence="4" type="ORF">CRYO30217_02705</name>
</gene>
<dbReference type="Gene3D" id="2.130.10.130">
    <property type="entry name" value="Integrin alpha, N-terminal"/>
    <property type="match status" value="1"/>
</dbReference>
<dbReference type="Pfam" id="PF13517">
    <property type="entry name" value="FG-GAP_3"/>
    <property type="match status" value="1"/>
</dbReference>
<dbReference type="PANTHER" id="PTHR44103:SF1">
    <property type="entry name" value="PROPROTEIN CONVERTASE P"/>
    <property type="match status" value="1"/>
</dbReference>